<dbReference type="AlphaFoldDB" id="M3B3E2"/>
<dbReference type="GeneID" id="19336549"/>
<organism evidence="1 2">
    <name type="scientific">Pseudocercospora fijiensis (strain CIRAD86)</name>
    <name type="common">Black leaf streak disease fungus</name>
    <name type="synonym">Mycosphaerella fijiensis</name>
    <dbReference type="NCBI Taxonomy" id="383855"/>
    <lineage>
        <taxon>Eukaryota</taxon>
        <taxon>Fungi</taxon>
        <taxon>Dikarya</taxon>
        <taxon>Ascomycota</taxon>
        <taxon>Pezizomycotina</taxon>
        <taxon>Dothideomycetes</taxon>
        <taxon>Dothideomycetidae</taxon>
        <taxon>Mycosphaerellales</taxon>
        <taxon>Mycosphaerellaceae</taxon>
        <taxon>Pseudocercospora</taxon>
    </lineage>
</organism>
<proteinExistence type="predicted"/>
<reference evidence="1 2" key="1">
    <citation type="journal article" date="2012" name="PLoS Pathog.">
        <title>Diverse lifestyles and strategies of plant pathogenesis encoded in the genomes of eighteen Dothideomycetes fungi.</title>
        <authorList>
            <person name="Ohm R.A."/>
            <person name="Feau N."/>
            <person name="Henrissat B."/>
            <person name="Schoch C.L."/>
            <person name="Horwitz B.A."/>
            <person name="Barry K.W."/>
            <person name="Condon B.J."/>
            <person name="Copeland A.C."/>
            <person name="Dhillon B."/>
            <person name="Glaser F."/>
            <person name="Hesse C.N."/>
            <person name="Kosti I."/>
            <person name="LaButti K."/>
            <person name="Lindquist E.A."/>
            <person name="Lucas S."/>
            <person name="Salamov A.A."/>
            <person name="Bradshaw R.E."/>
            <person name="Ciuffetti L."/>
            <person name="Hamelin R.C."/>
            <person name="Kema G.H.J."/>
            <person name="Lawrence C."/>
            <person name="Scott J.A."/>
            <person name="Spatafora J.W."/>
            <person name="Turgeon B.G."/>
            <person name="de Wit P.J.G.M."/>
            <person name="Zhong S."/>
            <person name="Goodwin S.B."/>
            <person name="Grigoriev I.V."/>
        </authorList>
    </citation>
    <scope>NUCLEOTIDE SEQUENCE [LARGE SCALE GENOMIC DNA]</scope>
    <source>
        <strain evidence="1 2">CIRAD86</strain>
    </source>
</reference>
<protein>
    <submittedName>
        <fullName evidence="1">Uncharacterized protein</fullName>
    </submittedName>
</protein>
<evidence type="ECO:0000313" key="2">
    <source>
        <dbReference type="Proteomes" id="UP000016932"/>
    </source>
</evidence>
<name>M3B3E2_PSEFD</name>
<dbReference type="KEGG" id="pfj:MYCFIDRAFT_207092"/>
<dbReference type="Proteomes" id="UP000016932">
    <property type="component" value="Unassembled WGS sequence"/>
</dbReference>
<accession>M3B3E2</accession>
<dbReference type="RefSeq" id="XP_007924516.1">
    <property type="nucleotide sequence ID" value="XM_007926325.1"/>
</dbReference>
<evidence type="ECO:0000313" key="1">
    <source>
        <dbReference type="EMBL" id="EME83892.1"/>
    </source>
</evidence>
<sequence length="600" mass="67443">MAKVHRLVEIQTAMQDRTLIKRWRMRSKSTRAAWYLTSLHPCKSLIAHHVISMSGPGDSCRRLDESLEWIIIADGPDAKYQTRCCDTRIQRQGRLDLRLDSGWRYDWPHSAVPEASHGPRLGRSAVGDVTIGLDDQLRVFMLKFRAPQSVHNADRKFLGEQSCATARQCIKRRQSPQEFMNRKATYGHPSTSSALFESAPARSFTPGSGLRLASKGAMHSAGSGSAWSANAAERKVFWCYLSTLVSTLCSWRLGRNADEKGLRSQYDPGWLGGHEDRSKDRVQERVVRPWCATNALTGLWAAQRFSMQTRASICNARSSGALEVSVAQCQAAGKAMLMQEAARIAKGVRWRLAPFPAAAAENSSTRAASARHMQGAGRGGAGQGRAELMRHDELAHLLANRVSNLDSAALLDSGVEMKMIFWIQEQAHVNRRVNRHQHHRGGRVYPSMMAEHDSCTEDRRRFQEPGGELGVNQKHHQEKAEARTQLVVLRRVQSFQPTASYLVMWLAGHRVHLLNYDLVRPIRVPINTTQQVHRLAQKGVPVHTCIARLSCSVEQYARFKNCHRGREKRSVRDVRFECRTVQAPTQVGSRPRYNASAKLK</sequence>
<dbReference type="HOGENOM" id="CLU_455018_0_0_1"/>
<dbReference type="VEuPathDB" id="FungiDB:MYCFIDRAFT_207092"/>
<keyword evidence="2" id="KW-1185">Reference proteome</keyword>
<gene>
    <name evidence="1" type="ORF">MYCFIDRAFT_207092</name>
</gene>
<dbReference type="EMBL" id="KB446557">
    <property type="protein sequence ID" value="EME83892.1"/>
    <property type="molecule type" value="Genomic_DNA"/>
</dbReference>